<evidence type="ECO:0000313" key="2">
    <source>
        <dbReference type="EMBL" id="KAA0702078.1"/>
    </source>
</evidence>
<comment type="caution">
    <text evidence="2">The sequence shown here is derived from an EMBL/GenBank/DDBJ whole genome shotgun (WGS) entry which is preliminary data.</text>
</comment>
<keyword evidence="1" id="KW-0472">Membrane</keyword>
<dbReference type="AlphaFoldDB" id="A0A5A9MYV5"/>
<gene>
    <name evidence="2" type="ORF">E1301_Tti007903</name>
</gene>
<accession>A0A5A9MYV5</accession>
<feature type="transmembrane region" description="Helical" evidence="1">
    <location>
        <begin position="50"/>
        <end position="69"/>
    </location>
</feature>
<evidence type="ECO:0000256" key="1">
    <source>
        <dbReference type="SAM" id="Phobius"/>
    </source>
</evidence>
<proteinExistence type="predicted"/>
<keyword evidence="1" id="KW-0812">Transmembrane</keyword>
<dbReference type="Proteomes" id="UP000324632">
    <property type="component" value="Chromosome 25"/>
</dbReference>
<evidence type="ECO:0000313" key="3">
    <source>
        <dbReference type="Proteomes" id="UP000324632"/>
    </source>
</evidence>
<reference evidence="2 3" key="1">
    <citation type="journal article" date="2019" name="Mol. Ecol. Resour.">
        <title>Chromosome-level genome assembly of Triplophysa tibetana, a fish adapted to the harsh high-altitude environment of the Tibetan Plateau.</title>
        <authorList>
            <person name="Yang X."/>
            <person name="Liu H."/>
            <person name="Ma Z."/>
            <person name="Zou Y."/>
            <person name="Zou M."/>
            <person name="Mao Y."/>
            <person name="Li X."/>
            <person name="Wang H."/>
            <person name="Chen T."/>
            <person name="Wang W."/>
            <person name="Yang R."/>
        </authorList>
    </citation>
    <scope>NUCLEOTIDE SEQUENCE [LARGE SCALE GENOMIC DNA]</scope>
    <source>
        <strain evidence="2">TTIB1903HZAU</strain>
        <tissue evidence="2">Muscle</tissue>
    </source>
</reference>
<sequence length="94" mass="10352">MSRHVTPHRKNSSLLVIFTGSINSKAGFLYEIMERFASVIGQQQKGLTVGVSLLIIVLIVVLAAVVYTPSGATARCLRRNRTEEHLSLTDNRIS</sequence>
<dbReference type="EMBL" id="SOYY01000025">
    <property type="protein sequence ID" value="KAA0702078.1"/>
    <property type="molecule type" value="Genomic_DNA"/>
</dbReference>
<keyword evidence="1" id="KW-1133">Transmembrane helix</keyword>
<feature type="transmembrane region" description="Helical" evidence="1">
    <location>
        <begin position="12"/>
        <end position="30"/>
    </location>
</feature>
<protein>
    <submittedName>
        <fullName evidence="2">Uncharacterized protein</fullName>
    </submittedName>
</protein>
<name>A0A5A9MYV5_9TELE</name>
<keyword evidence="3" id="KW-1185">Reference proteome</keyword>
<organism evidence="2 3">
    <name type="scientific">Triplophysa tibetana</name>
    <dbReference type="NCBI Taxonomy" id="1572043"/>
    <lineage>
        <taxon>Eukaryota</taxon>
        <taxon>Metazoa</taxon>
        <taxon>Chordata</taxon>
        <taxon>Craniata</taxon>
        <taxon>Vertebrata</taxon>
        <taxon>Euteleostomi</taxon>
        <taxon>Actinopterygii</taxon>
        <taxon>Neopterygii</taxon>
        <taxon>Teleostei</taxon>
        <taxon>Ostariophysi</taxon>
        <taxon>Cypriniformes</taxon>
        <taxon>Nemacheilidae</taxon>
        <taxon>Triplophysa</taxon>
    </lineage>
</organism>